<dbReference type="PANTHER" id="PTHR30588">
    <property type="entry name" value="BRANCHED-CHAIN AMINO ACID TRANSPORT SYSTEM 2 CARRIER PROTEIN"/>
    <property type="match status" value="1"/>
</dbReference>
<protein>
    <recommendedName>
        <fullName evidence="9">Branched-chain amino acid transport system carrier protein</fullName>
    </recommendedName>
</protein>
<gene>
    <name evidence="10" type="primary">brnQ</name>
    <name evidence="10" type="ORF">DWX20_06215</name>
</gene>
<keyword evidence="5 9" id="KW-0812">Transmembrane</keyword>
<dbReference type="GO" id="GO:0015190">
    <property type="term" value="F:L-leucine transmembrane transporter activity"/>
    <property type="evidence" value="ECO:0007669"/>
    <property type="project" value="TreeGrafter"/>
</dbReference>
<comment type="subcellular location">
    <subcellularLocation>
        <location evidence="1 9">Cell membrane</location>
        <topology evidence="1 9">Multi-pass membrane protein</topology>
    </subcellularLocation>
</comment>
<feature type="transmembrane region" description="Helical" evidence="9">
    <location>
        <begin position="291"/>
        <end position="316"/>
    </location>
</feature>
<comment type="caution">
    <text evidence="10">The sequence shown here is derived from an EMBL/GenBank/DDBJ whole genome shotgun (WGS) entry which is preliminary data.</text>
</comment>
<feature type="transmembrane region" description="Helical" evidence="9">
    <location>
        <begin position="247"/>
        <end position="271"/>
    </location>
</feature>
<evidence type="ECO:0000256" key="5">
    <source>
        <dbReference type="ARBA" id="ARBA00022692"/>
    </source>
</evidence>
<feature type="transmembrane region" description="Helical" evidence="9">
    <location>
        <begin position="53"/>
        <end position="75"/>
    </location>
</feature>
<feature type="transmembrane region" description="Helical" evidence="9">
    <location>
        <begin position="87"/>
        <end position="109"/>
    </location>
</feature>
<comment type="function">
    <text evidence="9">Component of the transport system for branched-chain amino acids.</text>
</comment>
<proteinExistence type="inferred from homology"/>
<feature type="transmembrane region" description="Helical" evidence="9">
    <location>
        <begin position="162"/>
        <end position="180"/>
    </location>
</feature>
<feature type="transmembrane region" description="Helical" evidence="9">
    <location>
        <begin position="355"/>
        <end position="376"/>
    </location>
</feature>
<dbReference type="GO" id="GO:0005886">
    <property type="term" value="C:plasma membrane"/>
    <property type="evidence" value="ECO:0007669"/>
    <property type="project" value="UniProtKB-SubCell"/>
</dbReference>
<comment type="similarity">
    <text evidence="2 9">Belongs to the branched chain amino acid transporter family.</text>
</comment>
<evidence type="ECO:0000313" key="10">
    <source>
        <dbReference type="EMBL" id="RGT56399.1"/>
    </source>
</evidence>
<feature type="transmembrane region" description="Helical" evidence="9">
    <location>
        <begin position="431"/>
        <end position="449"/>
    </location>
</feature>
<evidence type="ECO:0000256" key="9">
    <source>
        <dbReference type="RuleBase" id="RU362122"/>
    </source>
</evidence>
<feature type="transmembrane region" description="Helical" evidence="9">
    <location>
        <begin position="328"/>
        <end position="349"/>
    </location>
</feature>
<accession>A0A412PFJ2</accession>
<dbReference type="Proteomes" id="UP000284731">
    <property type="component" value="Unassembled WGS sequence"/>
</dbReference>
<dbReference type="EMBL" id="QRWX01000002">
    <property type="protein sequence ID" value="RGT56399.1"/>
    <property type="molecule type" value="Genomic_DNA"/>
</dbReference>
<evidence type="ECO:0000256" key="4">
    <source>
        <dbReference type="ARBA" id="ARBA00022475"/>
    </source>
</evidence>
<organism evidence="10 11">
    <name type="scientific">Solobacterium moorei</name>
    <dbReference type="NCBI Taxonomy" id="102148"/>
    <lineage>
        <taxon>Bacteria</taxon>
        <taxon>Bacillati</taxon>
        <taxon>Bacillota</taxon>
        <taxon>Erysipelotrichia</taxon>
        <taxon>Erysipelotrichales</taxon>
        <taxon>Erysipelotrichaceae</taxon>
        <taxon>Solobacterium</taxon>
    </lineage>
</organism>
<reference evidence="10 11" key="1">
    <citation type="submission" date="2018-08" db="EMBL/GenBank/DDBJ databases">
        <title>A genome reference for cultivated species of the human gut microbiota.</title>
        <authorList>
            <person name="Zou Y."/>
            <person name="Xue W."/>
            <person name="Luo G."/>
        </authorList>
    </citation>
    <scope>NUCLEOTIDE SEQUENCE [LARGE SCALE GENOMIC DNA]</scope>
    <source>
        <strain evidence="10 11">AF18-46</strain>
    </source>
</reference>
<keyword evidence="4" id="KW-1003">Cell membrane</keyword>
<sequence length="455" mass="49815">MDNAYYLRRSMKKLTIKEYLLLGSMLFGMFFGAGNLIFPVYMGQLSGANSIPAIIGFCITGVGLPLLGIAAIGISKSEGLFDAAKKVSTWFSYFFTVILYLSIGPLFAIPRTATVSFTTGITPFISSNQTQLGLFIYTLIFFALVLLFSLRPSKIMTWIGKYINSIFLVLLFCLLVMAFVKPIGSFTNVQPTGGYISHSFSTGLLEGYNTMDALASLAFAIVLINAIKEFHIKDAKEIAKITLRSGVLAVALMAIIYFGLTILGAQSVLLQGTSENGGVALAILAKHYYDAVGNVLLAGIMIFACLKTAIGLVTSCAETFVEVFPKTLSYRTYAVGFTLISFLLSNFGLDRILKYSLPALLFLYPITIVFIFLLLVGSFVGENKIIYQSTIIATIIAAFIDTFSKPSYTFMHSAFTEGLVNLYQKLPMYEIGFAWVIFSLIGFVVGFLLSKMTKK</sequence>
<evidence type="ECO:0000256" key="2">
    <source>
        <dbReference type="ARBA" id="ARBA00008540"/>
    </source>
</evidence>
<dbReference type="GO" id="GO:0005304">
    <property type="term" value="F:L-valine transmembrane transporter activity"/>
    <property type="evidence" value="ECO:0007669"/>
    <property type="project" value="TreeGrafter"/>
</dbReference>
<evidence type="ECO:0000256" key="1">
    <source>
        <dbReference type="ARBA" id="ARBA00004651"/>
    </source>
</evidence>
<name>A0A412PFJ2_9FIRM</name>
<feature type="transmembrane region" description="Helical" evidence="9">
    <location>
        <begin position="208"/>
        <end position="227"/>
    </location>
</feature>
<evidence type="ECO:0000256" key="7">
    <source>
        <dbReference type="ARBA" id="ARBA00022989"/>
    </source>
</evidence>
<dbReference type="AlphaFoldDB" id="A0A412PFJ2"/>
<dbReference type="PANTHER" id="PTHR30588:SF0">
    <property type="entry name" value="BRANCHED-CHAIN AMINO ACID PERMEASE BRNQ"/>
    <property type="match status" value="1"/>
</dbReference>
<dbReference type="NCBIfam" id="TIGR00796">
    <property type="entry name" value="livcs"/>
    <property type="match status" value="1"/>
</dbReference>
<evidence type="ECO:0000256" key="3">
    <source>
        <dbReference type="ARBA" id="ARBA00022448"/>
    </source>
</evidence>
<evidence type="ECO:0000256" key="6">
    <source>
        <dbReference type="ARBA" id="ARBA00022970"/>
    </source>
</evidence>
<feature type="transmembrane region" description="Helical" evidence="9">
    <location>
        <begin position="129"/>
        <end position="150"/>
    </location>
</feature>
<dbReference type="Pfam" id="PF05525">
    <property type="entry name" value="Branch_AA_trans"/>
    <property type="match status" value="1"/>
</dbReference>
<evidence type="ECO:0000256" key="8">
    <source>
        <dbReference type="ARBA" id="ARBA00023136"/>
    </source>
</evidence>
<feature type="transmembrane region" description="Helical" evidence="9">
    <location>
        <begin position="20"/>
        <end position="41"/>
    </location>
</feature>
<evidence type="ECO:0000313" key="11">
    <source>
        <dbReference type="Proteomes" id="UP000284731"/>
    </source>
</evidence>
<keyword evidence="8 9" id="KW-0472">Membrane</keyword>
<keyword evidence="7 9" id="KW-1133">Transmembrane helix</keyword>
<dbReference type="GO" id="GO:0015818">
    <property type="term" value="P:isoleucine transport"/>
    <property type="evidence" value="ECO:0007669"/>
    <property type="project" value="TreeGrafter"/>
</dbReference>
<dbReference type="GO" id="GO:0015820">
    <property type="term" value="P:L-leucine transport"/>
    <property type="evidence" value="ECO:0007669"/>
    <property type="project" value="TreeGrafter"/>
</dbReference>
<feature type="transmembrane region" description="Helical" evidence="9">
    <location>
        <begin position="385"/>
        <end position="403"/>
    </location>
</feature>
<dbReference type="GO" id="GO:0015188">
    <property type="term" value="F:L-isoleucine transmembrane transporter activity"/>
    <property type="evidence" value="ECO:0007669"/>
    <property type="project" value="TreeGrafter"/>
</dbReference>
<dbReference type="InterPro" id="IPR004685">
    <property type="entry name" value="Brnchd-chn_aa_trnsp_Livcs"/>
</dbReference>
<keyword evidence="3 9" id="KW-0813">Transport</keyword>
<keyword evidence="6 9" id="KW-0029">Amino-acid transport</keyword>